<accession>A0A4S3TI06</accession>
<dbReference type="EMBL" id="RBZW01000058">
    <property type="protein sequence ID" value="THE63674.1"/>
    <property type="molecule type" value="Genomic_DNA"/>
</dbReference>
<proteinExistence type="predicted"/>
<evidence type="ECO:0000313" key="3">
    <source>
        <dbReference type="Proteomes" id="UP000318864"/>
    </source>
</evidence>
<feature type="transmembrane region" description="Helical" evidence="1">
    <location>
        <begin position="39"/>
        <end position="57"/>
    </location>
</feature>
<keyword evidence="1" id="KW-0472">Membrane</keyword>
<gene>
    <name evidence="2" type="ORF">D8Y22_17840</name>
</gene>
<keyword evidence="1" id="KW-1133">Transmembrane helix</keyword>
<evidence type="ECO:0000256" key="1">
    <source>
        <dbReference type="SAM" id="Phobius"/>
    </source>
</evidence>
<reference evidence="2 3" key="1">
    <citation type="submission" date="2018-10" db="EMBL/GenBank/DDBJ databases">
        <title>Natronolimnobius sp. XQ-INN 246 isolated from Inner Mongolia Autonomous Region of China.</title>
        <authorList>
            <person name="Xue Q."/>
        </authorList>
    </citation>
    <scope>NUCLEOTIDE SEQUENCE [LARGE SCALE GENOMIC DNA]</scope>
    <source>
        <strain evidence="2 3">XQ-INN 246</strain>
    </source>
</reference>
<keyword evidence="1" id="KW-0812">Transmembrane</keyword>
<feature type="transmembrane region" description="Helical" evidence="1">
    <location>
        <begin position="103"/>
        <end position="123"/>
    </location>
</feature>
<feature type="transmembrane region" description="Helical" evidence="1">
    <location>
        <begin position="6"/>
        <end position="27"/>
    </location>
</feature>
<dbReference type="OrthoDB" id="202653at2157"/>
<dbReference type="Proteomes" id="UP000318864">
    <property type="component" value="Unassembled WGS sequence"/>
</dbReference>
<feature type="transmembrane region" description="Helical" evidence="1">
    <location>
        <begin position="77"/>
        <end position="96"/>
    </location>
</feature>
<sequence>MDSRTVSGYVLLAVTLLALAVVYLGLVPRTIEAGTPSRAVRYLVAGWVPYTLCFYLLGRLFSSPAAIPSMRSADVGLGLFLVSLLLSLGLEAWGFSPEVVPEAHLLQALGIFVGLALLGWGLGRRSHALADPPT</sequence>
<dbReference type="RefSeq" id="WP_141466022.1">
    <property type="nucleotide sequence ID" value="NZ_RBZW01000058.1"/>
</dbReference>
<protein>
    <submittedName>
        <fullName evidence="2">Uncharacterized protein</fullName>
    </submittedName>
</protein>
<keyword evidence="3" id="KW-1185">Reference proteome</keyword>
<organism evidence="2 3">
    <name type="scientific">Salinadaptatus halalkaliphilus</name>
    <dbReference type="NCBI Taxonomy" id="2419781"/>
    <lineage>
        <taxon>Archaea</taxon>
        <taxon>Methanobacteriati</taxon>
        <taxon>Methanobacteriota</taxon>
        <taxon>Stenosarchaea group</taxon>
        <taxon>Halobacteria</taxon>
        <taxon>Halobacteriales</taxon>
        <taxon>Natrialbaceae</taxon>
        <taxon>Salinadaptatus</taxon>
    </lineage>
</organism>
<dbReference type="AlphaFoldDB" id="A0A4S3TI06"/>
<comment type="caution">
    <text evidence="2">The sequence shown here is derived from an EMBL/GenBank/DDBJ whole genome shotgun (WGS) entry which is preliminary data.</text>
</comment>
<name>A0A4S3TI06_9EURY</name>
<evidence type="ECO:0000313" key="2">
    <source>
        <dbReference type="EMBL" id="THE63674.1"/>
    </source>
</evidence>